<evidence type="ECO:0000313" key="2">
    <source>
        <dbReference type="EMBL" id="RVU88401.1"/>
    </source>
</evidence>
<dbReference type="AlphaFoldDB" id="A0AA94F3Q3"/>
<sequence>MKEKRIITQNTDKNTSFPIYMSLLLSPNEFNYLYEKNSDKEEKEKIKSVLIPIDENIELADLCLDLNIKEILNENLTYTPNYEIIGVPYMVIDKDEINLDIVIKTTSNIKGWSSRESFHKASLSLKKENDRLIGTKTFTSKDSEKVIDFAIGNYEDKLKEKKYFKKDKKISRILFKNFDNVTRFNFIYSFANDFKNIMTFDEITDISILPDDSKIDDIPTELKEFLNNVNDLNLKGKKLQDHVFITQIENRKFIQLKSIKLKYKFDKIGCDGNCVIEFEFPEKTNMESSEFQFNISNLSISKKDKELISNSSITKKINTALNKHKLEKFEDYRFKEE</sequence>
<name>A0AA94F3Q3_9FLAO</name>
<feature type="domain" description="GAPS4b N-terminal" evidence="1">
    <location>
        <begin position="2"/>
        <end position="43"/>
    </location>
</feature>
<dbReference type="InterPro" id="IPR058955">
    <property type="entry name" value="GAPS4b_N"/>
</dbReference>
<organism evidence="2">
    <name type="scientific">Flavobacterium columnare</name>
    <dbReference type="NCBI Taxonomy" id="996"/>
    <lineage>
        <taxon>Bacteria</taxon>
        <taxon>Pseudomonadati</taxon>
        <taxon>Bacteroidota</taxon>
        <taxon>Flavobacteriia</taxon>
        <taxon>Flavobacteriales</taxon>
        <taxon>Flavobacteriaceae</taxon>
        <taxon>Flavobacterium</taxon>
    </lineage>
</organism>
<accession>A0AA94F3Q3</accession>
<evidence type="ECO:0000259" key="1">
    <source>
        <dbReference type="Pfam" id="PF26110"/>
    </source>
</evidence>
<dbReference type="Pfam" id="PF26110">
    <property type="entry name" value="GAPS4b_N"/>
    <property type="match status" value="1"/>
</dbReference>
<dbReference type="EMBL" id="RWGX01000004">
    <property type="protein sequence ID" value="RVU88401.1"/>
    <property type="molecule type" value="Genomic_DNA"/>
</dbReference>
<gene>
    <name evidence="2" type="ORF">EJB19_09560</name>
</gene>
<reference evidence="2" key="1">
    <citation type="submission" date="2018-12" db="EMBL/GenBank/DDBJ databases">
        <title>Draft genome sequence of Flaovobacterium columnare BGFS27 isolated from channel catfish in Alabama.</title>
        <authorList>
            <person name="Cai W."/>
            <person name="Arias C."/>
        </authorList>
    </citation>
    <scope>NUCLEOTIDE SEQUENCE [LARGE SCALE GENOMIC DNA]</scope>
    <source>
        <strain evidence="2">BGFS27</strain>
    </source>
</reference>
<comment type="caution">
    <text evidence="2">The sequence shown here is derived from an EMBL/GenBank/DDBJ whole genome shotgun (WGS) entry which is preliminary data.</text>
</comment>
<protein>
    <recommendedName>
        <fullName evidence="1">GAPS4b N-terminal domain-containing protein</fullName>
    </recommendedName>
</protein>
<proteinExistence type="predicted"/>